<comment type="caution">
    <text evidence="4">The sequence shown here is derived from an EMBL/GenBank/DDBJ whole genome shotgun (WGS) entry which is preliminary data.</text>
</comment>
<proteinExistence type="predicted"/>
<keyword evidence="2" id="KW-0732">Signal</keyword>
<evidence type="ECO:0000256" key="2">
    <source>
        <dbReference type="SAM" id="SignalP"/>
    </source>
</evidence>
<dbReference type="RefSeq" id="WP_200821810.1">
    <property type="nucleotide sequence ID" value="NZ_FCNW02000044.1"/>
</dbReference>
<accession>A0A158IV13</accession>
<dbReference type="Gene3D" id="1.10.530.10">
    <property type="match status" value="1"/>
</dbReference>
<dbReference type="Proteomes" id="UP000054977">
    <property type="component" value="Unassembled WGS sequence"/>
</dbReference>
<feature type="domain" description="Transglycosylase SLT" evidence="3">
    <location>
        <begin position="45"/>
        <end position="167"/>
    </location>
</feature>
<evidence type="ECO:0000313" key="5">
    <source>
        <dbReference type="Proteomes" id="UP000054977"/>
    </source>
</evidence>
<dbReference type="InterPro" id="IPR023346">
    <property type="entry name" value="Lysozyme-like_dom_sf"/>
</dbReference>
<dbReference type="InterPro" id="IPR008258">
    <property type="entry name" value="Transglycosylase_SLT_dom_1"/>
</dbReference>
<dbReference type="SUPFAM" id="SSF53955">
    <property type="entry name" value="Lysozyme-like"/>
    <property type="match status" value="1"/>
</dbReference>
<dbReference type="Pfam" id="PF01464">
    <property type="entry name" value="SLT"/>
    <property type="match status" value="1"/>
</dbReference>
<feature type="signal peptide" evidence="2">
    <location>
        <begin position="1"/>
        <end position="22"/>
    </location>
</feature>
<gene>
    <name evidence="4" type="ORF">AWB65_05410</name>
</gene>
<name>A0A158IV13_9BURK</name>
<evidence type="ECO:0000256" key="1">
    <source>
        <dbReference type="SAM" id="MobiDB-lite"/>
    </source>
</evidence>
<protein>
    <submittedName>
        <fullName evidence="4">Lytic transglycosylase, catalytic</fullName>
    </submittedName>
</protein>
<dbReference type="STRING" id="326474.AWB65_05410"/>
<dbReference type="EMBL" id="FCNW02000044">
    <property type="protein sequence ID" value="SAL60103.1"/>
    <property type="molecule type" value="Genomic_DNA"/>
</dbReference>
<evidence type="ECO:0000259" key="3">
    <source>
        <dbReference type="Pfam" id="PF01464"/>
    </source>
</evidence>
<reference evidence="4" key="1">
    <citation type="submission" date="2016-01" db="EMBL/GenBank/DDBJ databases">
        <authorList>
            <person name="Peeters C."/>
        </authorList>
    </citation>
    <scope>NUCLEOTIDE SEQUENCE [LARGE SCALE GENOMIC DNA]</scope>
    <source>
        <strain evidence="4">LMG 22934</strain>
    </source>
</reference>
<sequence length="311" mass="33515">MKAPDAMTVVLGVMTAMSNAHAQMPTQSPTQTPTREVPQRFEQLAAECAPDVHPMTLKGVVRTESSGNPYAIGVVGGRLARQPRNREEALATARDLERQGFNFSVGLGQVNRYNLAKYGETYETGFEPCRNLKAGSAILKACFERAHTQIGDEQQALRAAFSCYYSGNFTRGFRAERAGQPSYVQKVVANATDTAQPIPVVPAVKLESADDAASVRRAGGPSMPANSTRLTTPAWVIFADASQQDQPAAMQPELTKEPVDTAVVKVRFKTPAGAAARAGQSTTLRGADEGRRQRSTPNSIQQDAPFVQFVD</sequence>
<organism evidence="4 5">
    <name type="scientific">Caballeronia humi</name>
    <dbReference type="NCBI Taxonomy" id="326474"/>
    <lineage>
        <taxon>Bacteria</taxon>
        <taxon>Pseudomonadati</taxon>
        <taxon>Pseudomonadota</taxon>
        <taxon>Betaproteobacteria</taxon>
        <taxon>Burkholderiales</taxon>
        <taxon>Burkholderiaceae</taxon>
        <taxon>Caballeronia</taxon>
    </lineage>
</organism>
<dbReference type="AlphaFoldDB" id="A0A158IV13"/>
<feature type="chain" id="PRO_5011118558" evidence="2">
    <location>
        <begin position="23"/>
        <end position="311"/>
    </location>
</feature>
<dbReference type="CDD" id="cd16892">
    <property type="entry name" value="LT_VirB1-like"/>
    <property type="match status" value="1"/>
</dbReference>
<evidence type="ECO:0000313" key="4">
    <source>
        <dbReference type="EMBL" id="SAL60103.1"/>
    </source>
</evidence>
<keyword evidence="5" id="KW-1185">Reference proteome</keyword>
<feature type="region of interest" description="Disordered" evidence="1">
    <location>
        <begin position="271"/>
        <end position="305"/>
    </location>
</feature>